<feature type="compositionally biased region" description="Basic and acidic residues" evidence="1">
    <location>
        <begin position="175"/>
        <end position="196"/>
    </location>
</feature>
<gene>
    <name evidence="2" type="ORF">DF037_20590</name>
</gene>
<dbReference type="Proteomes" id="UP000269271">
    <property type="component" value="Unassembled WGS sequence"/>
</dbReference>
<dbReference type="EMBL" id="QTQX01000013">
    <property type="protein sequence ID" value="RQT26090.1"/>
    <property type="molecule type" value="Genomic_DNA"/>
</dbReference>
<comment type="caution">
    <text evidence="2">The sequence shown here is derived from an EMBL/GenBank/DDBJ whole genome shotgun (WGS) entry which is preliminary data.</text>
</comment>
<reference evidence="2 3" key="1">
    <citation type="submission" date="2018-08" db="EMBL/GenBank/DDBJ databases">
        <title>Comparative analysis of Burkholderia isolates from Puerto Rico.</title>
        <authorList>
            <person name="Hall C."/>
            <person name="Sahl J."/>
            <person name="Wagner D."/>
        </authorList>
    </citation>
    <scope>NUCLEOTIDE SEQUENCE [LARGE SCALE GENOMIC DNA]</scope>
    <source>
        <strain evidence="2 3">Bp9001</strain>
    </source>
</reference>
<evidence type="ECO:0000256" key="1">
    <source>
        <dbReference type="SAM" id="MobiDB-lite"/>
    </source>
</evidence>
<evidence type="ECO:0000313" key="2">
    <source>
        <dbReference type="EMBL" id="RQT26090.1"/>
    </source>
</evidence>
<organism evidence="2 3">
    <name type="scientific">Burkholderia contaminans</name>
    <dbReference type="NCBI Taxonomy" id="488447"/>
    <lineage>
        <taxon>Bacteria</taxon>
        <taxon>Pseudomonadati</taxon>
        <taxon>Pseudomonadota</taxon>
        <taxon>Betaproteobacteria</taxon>
        <taxon>Burkholderiales</taxon>
        <taxon>Burkholderiaceae</taxon>
        <taxon>Burkholderia</taxon>
        <taxon>Burkholderia cepacia complex</taxon>
    </lineage>
</organism>
<protein>
    <submittedName>
        <fullName evidence="2">Uncharacterized protein</fullName>
    </submittedName>
</protein>
<dbReference type="AlphaFoldDB" id="A0A3N8QS95"/>
<evidence type="ECO:0000313" key="3">
    <source>
        <dbReference type="Proteomes" id="UP000269271"/>
    </source>
</evidence>
<sequence>MTVNQMAQMVGNIDKPAVEGAVEQLAPAAPVPADQPNEHGLRVFVDATQLKKDLQVNPNDLDDAVVSQAPMFVHYAQQAALARRQWEKCKLAADVMESTLDSAWRKKFVLDGQKATEKMVENAVKSDPRMIAAQTKVIEARALYDIANDAREAYMQRKDMIVQVSVDRRREREGQLRIMQAREADNATTSARDRALAAEQTRMQQAS</sequence>
<accession>A0A3N8QS95</accession>
<proteinExistence type="predicted"/>
<feature type="region of interest" description="Disordered" evidence="1">
    <location>
        <begin position="175"/>
        <end position="207"/>
    </location>
</feature>
<name>A0A3N8QS95_9BURK</name>